<dbReference type="InterPro" id="IPR056632">
    <property type="entry name" value="DUF7730"/>
</dbReference>
<feature type="region of interest" description="Disordered" evidence="1">
    <location>
        <begin position="1"/>
        <end position="44"/>
    </location>
</feature>
<evidence type="ECO:0000256" key="1">
    <source>
        <dbReference type="SAM" id="MobiDB-lite"/>
    </source>
</evidence>
<sequence>MQSSLLGKVRRKLSRKPHQSEPASCSNSACTTPEEPAAAAAAERRSSTSSQLQCLLFGKLSAELRLLIYAYALGDPIRPMHIIPFKRGSPEVAHSRCYDMQSPLPSWQHHCFGQTGYSMQHHSSPLRVNDNILSLLLTCRIIYTEALTTLYSTNIFDFKGSRCFLTWSSHLPSTHLSAVRHIRISTVFYAPMRNWSGFAANTFPPENLDYWQSLCTQLAQLADLATLRSLRVEIIVKTDMPQGQDRAKLLADGELLPIFEPLKRIRLVDFVVETNTNIAEAMGELLGDVRFQVVGRAKPYNEKSFSY</sequence>
<accession>A0A6A6TUI5</accession>
<dbReference type="Pfam" id="PF24864">
    <property type="entry name" value="DUF7730"/>
    <property type="match status" value="1"/>
</dbReference>
<dbReference type="PANTHER" id="PTHR38790">
    <property type="entry name" value="2EXR DOMAIN-CONTAINING PROTEIN-RELATED"/>
    <property type="match status" value="1"/>
</dbReference>
<reference evidence="3" key="1">
    <citation type="journal article" date="2020" name="Stud. Mycol.">
        <title>101 Dothideomycetes genomes: a test case for predicting lifestyles and emergence of pathogens.</title>
        <authorList>
            <person name="Haridas S."/>
            <person name="Albert R."/>
            <person name="Binder M."/>
            <person name="Bloem J."/>
            <person name="Labutti K."/>
            <person name="Salamov A."/>
            <person name="Andreopoulos B."/>
            <person name="Baker S."/>
            <person name="Barry K."/>
            <person name="Bills G."/>
            <person name="Bluhm B."/>
            <person name="Cannon C."/>
            <person name="Castanera R."/>
            <person name="Culley D."/>
            <person name="Daum C."/>
            <person name="Ezra D."/>
            <person name="Gonzalez J."/>
            <person name="Henrissat B."/>
            <person name="Kuo A."/>
            <person name="Liang C."/>
            <person name="Lipzen A."/>
            <person name="Lutzoni F."/>
            <person name="Magnuson J."/>
            <person name="Mondo S."/>
            <person name="Nolan M."/>
            <person name="Ohm R."/>
            <person name="Pangilinan J."/>
            <person name="Park H.-J."/>
            <person name="Ramirez L."/>
            <person name="Alfaro M."/>
            <person name="Sun H."/>
            <person name="Tritt A."/>
            <person name="Yoshinaga Y."/>
            <person name="Zwiers L.-H."/>
            <person name="Turgeon B."/>
            <person name="Goodwin S."/>
            <person name="Spatafora J."/>
            <person name="Crous P."/>
            <person name="Grigoriev I."/>
        </authorList>
    </citation>
    <scope>NUCLEOTIDE SEQUENCE</scope>
    <source>
        <strain evidence="3">CBS 122681</strain>
    </source>
</reference>
<evidence type="ECO:0000259" key="2">
    <source>
        <dbReference type="Pfam" id="PF24864"/>
    </source>
</evidence>
<dbReference type="AlphaFoldDB" id="A0A6A6TUI5"/>
<protein>
    <recommendedName>
        <fullName evidence="2">DUF7730 domain-containing protein</fullName>
    </recommendedName>
</protein>
<gene>
    <name evidence="3" type="ORF">K491DRAFT_672688</name>
</gene>
<organism evidence="3 4">
    <name type="scientific">Lophiostoma macrostomum CBS 122681</name>
    <dbReference type="NCBI Taxonomy" id="1314788"/>
    <lineage>
        <taxon>Eukaryota</taxon>
        <taxon>Fungi</taxon>
        <taxon>Dikarya</taxon>
        <taxon>Ascomycota</taxon>
        <taxon>Pezizomycotina</taxon>
        <taxon>Dothideomycetes</taxon>
        <taxon>Pleosporomycetidae</taxon>
        <taxon>Pleosporales</taxon>
        <taxon>Lophiostomataceae</taxon>
        <taxon>Lophiostoma</taxon>
    </lineage>
</organism>
<keyword evidence="4" id="KW-1185">Reference proteome</keyword>
<proteinExistence type="predicted"/>
<dbReference type="PANTHER" id="PTHR38790:SF4">
    <property type="entry name" value="2EXR DOMAIN-CONTAINING PROTEIN"/>
    <property type="match status" value="1"/>
</dbReference>
<feature type="domain" description="DUF7730" evidence="2">
    <location>
        <begin position="50"/>
        <end position="239"/>
    </location>
</feature>
<feature type="compositionally biased region" description="Basic residues" evidence="1">
    <location>
        <begin position="8"/>
        <end position="17"/>
    </location>
</feature>
<evidence type="ECO:0000313" key="3">
    <source>
        <dbReference type="EMBL" id="KAF2662837.1"/>
    </source>
</evidence>
<name>A0A6A6TUI5_9PLEO</name>
<dbReference type="EMBL" id="MU004288">
    <property type="protein sequence ID" value="KAF2662837.1"/>
    <property type="molecule type" value="Genomic_DNA"/>
</dbReference>
<feature type="compositionally biased region" description="Low complexity" evidence="1">
    <location>
        <begin position="28"/>
        <end position="41"/>
    </location>
</feature>
<dbReference type="Proteomes" id="UP000799324">
    <property type="component" value="Unassembled WGS sequence"/>
</dbReference>
<evidence type="ECO:0000313" key="4">
    <source>
        <dbReference type="Proteomes" id="UP000799324"/>
    </source>
</evidence>
<dbReference type="OrthoDB" id="4757095at2759"/>